<protein>
    <submittedName>
        <fullName evidence="2">Uncharacterized protein</fullName>
    </submittedName>
</protein>
<accession>K0R2X1</accession>
<evidence type="ECO:0000256" key="1">
    <source>
        <dbReference type="SAM" id="MobiDB-lite"/>
    </source>
</evidence>
<feature type="region of interest" description="Disordered" evidence="1">
    <location>
        <begin position="385"/>
        <end position="478"/>
    </location>
</feature>
<organism evidence="2 3">
    <name type="scientific">Thalassiosira oceanica</name>
    <name type="common">Marine diatom</name>
    <dbReference type="NCBI Taxonomy" id="159749"/>
    <lineage>
        <taxon>Eukaryota</taxon>
        <taxon>Sar</taxon>
        <taxon>Stramenopiles</taxon>
        <taxon>Ochrophyta</taxon>
        <taxon>Bacillariophyta</taxon>
        <taxon>Coscinodiscophyceae</taxon>
        <taxon>Thalassiosirophycidae</taxon>
        <taxon>Thalassiosirales</taxon>
        <taxon>Thalassiosiraceae</taxon>
        <taxon>Thalassiosira</taxon>
    </lineage>
</organism>
<dbReference type="Proteomes" id="UP000266841">
    <property type="component" value="Unassembled WGS sequence"/>
</dbReference>
<feature type="compositionally biased region" description="Basic and acidic residues" evidence="1">
    <location>
        <begin position="389"/>
        <end position="398"/>
    </location>
</feature>
<keyword evidence="3" id="KW-1185">Reference proteome</keyword>
<sequence length="494" mass="53755">MHRWLFEVDGGHGPTQWTRRRVEGTRPSRIDPVVAPNTARVSEKVTQKKSSSAISRGPSMKGFGVELRFRWAGERAAAWRFLIFGCDTGKRMGGAPPCHSGQAITILLIQLWSVSSPSMSASQIGYHTSAQLSNVGRKGALPRLSLPLLHRAVNFEAKPDLPDVHAPLTLPTKRGGQSPHVMSVKLGEGGTGASGMAAAIAGHERVRGSAVGELDARDEQLRRREVHRGEVGGREPEVLLAQVEESPPGVQDGVGLVVTAPLRSPVSDSAVGDYMVKRGSGRERFADCFCRVSWQQRAFHGEQPVGIAQILRQTDETLFGTGIHDDGCSRLENVSRDPSPDYSDATNDPHCFVCQAHLGREWRPGPVANSDGTLARAVAPCWKGGGGGRRADGLDPRHVAGGAEGSDSEEARGPLHKTQRRPTEPKTRRRGRALQTEDFQQAETANPVPPSSRTPIGSVKNEWIWAEESNSRRGKPRSKRRFYLAFTLTPYGVW</sequence>
<proteinExistence type="predicted"/>
<comment type="caution">
    <text evidence="2">The sequence shown here is derived from an EMBL/GenBank/DDBJ whole genome shotgun (WGS) entry which is preliminary data.</text>
</comment>
<evidence type="ECO:0000313" key="2">
    <source>
        <dbReference type="EMBL" id="EJK45619.1"/>
    </source>
</evidence>
<reference evidence="2 3" key="1">
    <citation type="journal article" date="2012" name="Genome Biol.">
        <title>Genome and low-iron response of an oceanic diatom adapted to chronic iron limitation.</title>
        <authorList>
            <person name="Lommer M."/>
            <person name="Specht M."/>
            <person name="Roy A.S."/>
            <person name="Kraemer L."/>
            <person name="Andreson R."/>
            <person name="Gutowska M.A."/>
            <person name="Wolf J."/>
            <person name="Bergner S.V."/>
            <person name="Schilhabel M.B."/>
            <person name="Klostermeier U.C."/>
            <person name="Beiko R.G."/>
            <person name="Rosenstiel P."/>
            <person name="Hippler M."/>
            <person name="Laroche J."/>
        </authorList>
    </citation>
    <scope>NUCLEOTIDE SEQUENCE [LARGE SCALE GENOMIC DNA]</scope>
    <source>
        <strain evidence="2 3">CCMP1005</strain>
    </source>
</reference>
<gene>
    <name evidence="2" type="ORF">THAOC_35760</name>
</gene>
<dbReference type="EMBL" id="AGNL01048380">
    <property type="protein sequence ID" value="EJK45619.1"/>
    <property type="molecule type" value="Genomic_DNA"/>
</dbReference>
<evidence type="ECO:0000313" key="3">
    <source>
        <dbReference type="Proteomes" id="UP000266841"/>
    </source>
</evidence>
<name>K0R2X1_THAOC</name>
<dbReference type="AlphaFoldDB" id="K0R2X1"/>